<evidence type="ECO:0000256" key="10">
    <source>
        <dbReference type="ARBA" id="ARBA00023136"/>
    </source>
</evidence>
<evidence type="ECO:0000256" key="4">
    <source>
        <dbReference type="ARBA" id="ARBA00022679"/>
    </source>
</evidence>
<dbReference type="Proteomes" id="UP000291343">
    <property type="component" value="Unassembled WGS sequence"/>
</dbReference>
<organism evidence="17 18">
    <name type="scientific">Laodelphax striatellus</name>
    <name type="common">Small brown planthopper</name>
    <name type="synonym">Delphax striatella</name>
    <dbReference type="NCBI Taxonomy" id="195883"/>
    <lineage>
        <taxon>Eukaryota</taxon>
        <taxon>Metazoa</taxon>
        <taxon>Ecdysozoa</taxon>
        <taxon>Arthropoda</taxon>
        <taxon>Hexapoda</taxon>
        <taxon>Insecta</taxon>
        <taxon>Pterygota</taxon>
        <taxon>Neoptera</taxon>
        <taxon>Paraneoptera</taxon>
        <taxon>Hemiptera</taxon>
        <taxon>Auchenorrhyncha</taxon>
        <taxon>Fulgoroidea</taxon>
        <taxon>Delphacidae</taxon>
        <taxon>Criomorphinae</taxon>
        <taxon>Laodelphax</taxon>
    </lineage>
</organism>
<dbReference type="InterPro" id="IPR036838">
    <property type="entry name" value="Ribosomal_uS10_dom_sf"/>
</dbReference>
<dbReference type="InterPro" id="IPR029044">
    <property type="entry name" value="Nucleotide-diphossugar_trans"/>
</dbReference>
<evidence type="ECO:0000256" key="12">
    <source>
        <dbReference type="ARBA" id="ARBA00023274"/>
    </source>
</evidence>
<sequence>MSNFKDVEKPVGEAPQAHRIRITLTSKNIKSLEKVCSDLIESVKKQKLRVKGPVRMPTKILRITTRKTPCGEGSKTWDRFQMRIHKRVIDLHSPAEIVKQITSISIEPGLRKTPDTLGFANREAKLAERVREMEEQNQLLRKQLTISQSHFVTAGRSTNNLSLPPSGQLVATTPSCPSVQEAEVPKCEVIHVAIVCAGYNSSRSVVTLIKSILFYRRNPLHFHLIADSVAQVILQTLFNSWSVPQVEMSFYLADNVVPDVSWIPNKHYSGVYGLMKLTLPKVLPQSLRRVIVLDTDVTFATDIAELWKLFSKLQQKQSIGLVENQSDWYLGKLWKKHRPWPALGRGYNTGVILLELARLRDLGWGQLWRLIAEKDLMTHYTTSLADQDIFNAIIKQHPYLVVNLPCQWNVQLSDNTRSELCYTEVTDLKVIHWNSPKKLKVKNKHVEFFRNLYLTFLEYDGNLLRRELFGCNNTRTTLKDRELSKLNEEDPCYDFRRARVNSFRTHLYFLEYEVEPSQDGNDVTLVAQLSMDRLQMVEMLSKHWEGPISLTLYMSDAEAQQFLSYALSSELLRNRKNIGYHVVYKEGSFYPINFLRNVALQQVNTPYVFLTDIDFLPMFDLYSYLKKSIQLLDLESSKKRYRTSFPHSKAELLRMLDMGTLFTFRYHVWTKGHAPTNYAKWRSATTPYRVLWEPDYEPYIVVRKDIPEYDTRFVGFGWNKVSQIMELEAQGYDFVVLPNAFIIHMPHAPSFDIAKFRGSAQYRKCLKILKNEFVKDLSRRYSREFETEDNRTRAAIWLQKLRSIDNDEQKKLRNEHLKLLLFALHRRSMLSVFEKPPPEELESFHDGLTLLEMTRELIEMTEKKAAAGDNNNESPLPPVSVNLSADLKEYSSSQLIPKFGAHVYYAISNEPIQMWSKSANCVYPAASDVPNPLQWELTLSKLTDHVLEKQAEADRLAHEAEHGDKTEMMKEDDTHVLPKIDVPPKEDLPFKWKADSLLILHQNYDFSDVGVAEDLDEQGKLQLELDEMAFGILDHSLPGRQRVVVRDPYFTGLPPDLTERRFHGVYEDMSSSSSSDDIGSSGGVAEMGMYESTASSQRRKSSVQAYNTTESQDFGATSMNQYEETGSMSQNGSWNQNFTSKEDMISSLGPLAQKYLSTEFDFLYGLHFDEESNGFKVGKNPVTLEGDDILVDYGGKVVRYEGTEGLWRLLTQNENVESAFFSDADWIVFMDILLSANPSEADPAVSQICFFTWEGGILVSEKSEPSSQPKPEGKPISAAGEGNGRSGGGNGKCGKNGKGGKQNGKGGEENGKSEGFGLLGKMGEGIYEQIEEACKDPENFFEYFKCDACVQLKEMDELIRIYTHLARNRPKVSCGYETNCVLLWLMERMFMTLNKKDGLEKLLAWMKINEALIIESRLLIQMSRNLPWGFKREAKKDLALTQGMTSAKGQGLQVDFNSCEDQEKLYAKYIIVDEQYIDGEVVKGLDALEAVFSNTPSIFLDAKIFNDINNERLHLAFESALRFCRLFYNN</sequence>
<dbReference type="InterPro" id="IPR002495">
    <property type="entry name" value="Glyco_trans_8"/>
</dbReference>
<comment type="subcellular location">
    <subcellularLocation>
        <location evidence="1">Golgi apparatus membrane</location>
        <topology evidence="1">Single-pass type II membrane protein</topology>
    </subcellularLocation>
</comment>
<dbReference type="Pfam" id="PF01501">
    <property type="entry name" value="Glyco_transf_8"/>
    <property type="match status" value="1"/>
</dbReference>
<keyword evidence="9" id="KW-0333">Golgi apparatus</keyword>
<evidence type="ECO:0000259" key="16">
    <source>
        <dbReference type="SMART" id="SM01403"/>
    </source>
</evidence>
<dbReference type="Gene3D" id="3.30.70.600">
    <property type="entry name" value="Ribosomal protein S10 domain"/>
    <property type="match status" value="1"/>
</dbReference>
<evidence type="ECO:0000256" key="11">
    <source>
        <dbReference type="ARBA" id="ARBA00023180"/>
    </source>
</evidence>
<feature type="compositionally biased region" description="Polar residues" evidence="15">
    <location>
        <begin position="1092"/>
        <end position="1116"/>
    </location>
</feature>
<dbReference type="NCBIfam" id="TIGR01046">
    <property type="entry name" value="uS10_euk_arch"/>
    <property type="match status" value="1"/>
</dbReference>
<dbReference type="STRING" id="195883.A0A482XMF9"/>
<evidence type="ECO:0000256" key="9">
    <source>
        <dbReference type="ARBA" id="ARBA00023034"/>
    </source>
</evidence>
<dbReference type="PANTHER" id="PTHR12270">
    <property type="entry name" value="GLYCOSYLTRANSFERASE-RELATED"/>
    <property type="match status" value="1"/>
</dbReference>
<gene>
    <name evidence="17" type="ORF">LSTR_LSTR013089</name>
</gene>
<comment type="similarity">
    <text evidence="2">Belongs to the universal ribosomal protein uS10 family.</text>
</comment>
<proteinExistence type="inferred from homology"/>
<evidence type="ECO:0000256" key="8">
    <source>
        <dbReference type="ARBA" id="ARBA00022989"/>
    </source>
</evidence>
<dbReference type="SUPFAM" id="SSF54999">
    <property type="entry name" value="Ribosomal protein S10"/>
    <property type="match status" value="1"/>
</dbReference>
<dbReference type="EMBL" id="QKKF02005893">
    <property type="protein sequence ID" value="RZF46559.1"/>
    <property type="molecule type" value="Genomic_DNA"/>
</dbReference>
<dbReference type="OrthoDB" id="411524at2759"/>
<dbReference type="FunFam" id="3.90.550.10:FF:000016">
    <property type="entry name" value="LARGE xylosyl- and glucuronyltransferase 2"/>
    <property type="match status" value="1"/>
</dbReference>
<evidence type="ECO:0000256" key="13">
    <source>
        <dbReference type="ARBA" id="ARBA00035162"/>
    </source>
</evidence>
<reference evidence="17 18" key="1">
    <citation type="journal article" date="2017" name="Gigascience">
        <title>Genome sequence of the small brown planthopper, Laodelphax striatellus.</title>
        <authorList>
            <person name="Zhu J."/>
            <person name="Jiang F."/>
            <person name="Wang X."/>
            <person name="Yang P."/>
            <person name="Bao Y."/>
            <person name="Zhao W."/>
            <person name="Wang W."/>
            <person name="Lu H."/>
            <person name="Wang Q."/>
            <person name="Cui N."/>
            <person name="Li J."/>
            <person name="Chen X."/>
            <person name="Luo L."/>
            <person name="Yu J."/>
            <person name="Kang L."/>
            <person name="Cui F."/>
        </authorList>
    </citation>
    <scope>NUCLEOTIDE SEQUENCE [LARGE SCALE GENOMIC DNA]</scope>
    <source>
        <strain evidence="17">Lst14</strain>
    </source>
</reference>
<dbReference type="Gene3D" id="3.90.550.10">
    <property type="entry name" value="Spore Coat Polysaccharide Biosynthesis Protein SpsA, Chain A"/>
    <property type="match status" value="1"/>
</dbReference>
<feature type="region of interest" description="Disordered" evidence="15">
    <location>
        <begin position="1261"/>
        <end position="1315"/>
    </location>
</feature>
<dbReference type="PANTHER" id="PTHR12270:SF25">
    <property type="entry name" value="GLYCOSYLTRANSFERASE-LIKE PROTEIN LARGE"/>
    <property type="match status" value="1"/>
</dbReference>
<keyword evidence="3" id="KW-0328">Glycosyltransferase</keyword>
<evidence type="ECO:0000256" key="3">
    <source>
        <dbReference type="ARBA" id="ARBA00022676"/>
    </source>
</evidence>
<keyword evidence="11" id="KW-0325">Glycoprotein</keyword>
<dbReference type="SUPFAM" id="SSF53448">
    <property type="entry name" value="Nucleotide-diphospho-sugar transferases"/>
    <property type="match status" value="1"/>
</dbReference>
<evidence type="ECO:0000256" key="6">
    <source>
        <dbReference type="ARBA" id="ARBA00022968"/>
    </source>
</evidence>
<dbReference type="Pfam" id="PF26634">
    <property type="entry name" value="DUF8207"/>
    <property type="match status" value="1"/>
</dbReference>
<dbReference type="GO" id="GO:0015020">
    <property type="term" value="F:glucuronosyltransferase activity"/>
    <property type="evidence" value="ECO:0007669"/>
    <property type="project" value="TreeGrafter"/>
</dbReference>
<dbReference type="GO" id="GO:0015935">
    <property type="term" value="C:small ribosomal subunit"/>
    <property type="evidence" value="ECO:0007669"/>
    <property type="project" value="InterPro"/>
</dbReference>
<dbReference type="FunFam" id="3.90.550.10:FF:000229">
    <property type="entry name" value="Glycosyltransferase-like protein LARGE"/>
    <property type="match status" value="1"/>
</dbReference>
<dbReference type="GO" id="GO:0035269">
    <property type="term" value="P:protein O-linked glycosylation via mannose"/>
    <property type="evidence" value="ECO:0007669"/>
    <property type="project" value="UniProtKB-ARBA"/>
</dbReference>
<dbReference type="GO" id="GO:0042285">
    <property type="term" value="F:xylosyltransferase activity"/>
    <property type="evidence" value="ECO:0007669"/>
    <property type="project" value="TreeGrafter"/>
</dbReference>
<keyword evidence="7" id="KW-0689">Ribosomal protein</keyword>
<evidence type="ECO:0000256" key="7">
    <source>
        <dbReference type="ARBA" id="ARBA00022980"/>
    </source>
</evidence>
<dbReference type="GO" id="GO:0000139">
    <property type="term" value="C:Golgi membrane"/>
    <property type="evidence" value="ECO:0007669"/>
    <property type="project" value="UniProtKB-SubCell"/>
</dbReference>
<evidence type="ECO:0000256" key="5">
    <source>
        <dbReference type="ARBA" id="ARBA00022692"/>
    </source>
</evidence>
<keyword evidence="12" id="KW-0687">Ribonucleoprotein</keyword>
<dbReference type="InterPro" id="IPR058520">
    <property type="entry name" value="DUF8207"/>
</dbReference>
<comment type="caution">
    <text evidence="17">The sequence shown here is derived from an EMBL/GenBank/DDBJ whole genome shotgun (WGS) entry which is preliminary data.</text>
</comment>
<dbReference type="SMART" id="SM01403">
    <property type="entry name" value="Ribosomal_S10"/>
    <property type="match status" value="1"/>
</dbReference>
<dbReference type="InterPro" id="IPR001848">
    <property type="entry name" value="Ribosomal_uS10"/>
</dbReference>
<dbReference type="InterPro" id="IPR051292">
    <property type="entry name" value="Xyl/GlcA_transferase"/>
</dbReference>
<keyword evidence="10" id="KW-0472">Membrane</keyword>
<dbReference type="CDD" id="cd06431">
    <property type="entry name" value="GT8_LARGE_C"/>
    <property type="match status" value="1"/>
</dbReference>
<keyword evidence="18" id="KW-1185">Reference proteome</keyword>
<dbReference type="GO" id="GO:0003735">
    <property type="term" value="F:structural constituent of ribosome"/>
    <property type="evidence" value="ECO:0007669"/>
    <property type="project" value="InterPro"/>
</dbReference>
<dbReference type="FunFam" id="3.30.70.600:FF:000002">
    <property type="entry name" value="40S ribosomal protein S20"/>
    <property type="match status" value="1"/>
</dbReference>
<keyword evidence="4" id="KW-0808">Transferase</keyword>
<protein>
    <recommendedName>
        <fullName evidence="13">Small ribosomal subunit protein uS10</fullName>
    </recommendedName>
    <alternativeName>
        <fullName evidence="14">40S ribosomal protein S20</fullName>
    </alternativeName>
</protein>
<feature type="compositionally biased region" description="Gly residues" evidence="15">
    <location>
        <begin position="1281"/>
        <end position="1305"/>
    </location>
</feature>
<keyword evidence="8" id="KW-1133">Transmembrane helix</keyword>
<evidence type="ECO:0000313" key="18">
    <source>
        <dbReference type="Proteomes" id="UP000291343"/>
    </source>
</evidence>
<dbReference type="GO" id="GO:0006412">
    <property type="term" value="P:translation"/>
    <property type="evidence" value="ECO:0007669"/>
    <property type="project" value="InterPro"/>
</dbReference>
<dbReference type="SMR" id="A0A482XMF9"/>
<dbReference type="Pfam" id="PF13896">
    <property type="entry name" value="Glyco_transf_49"/>
    <property type="match status" value="1"/>
</dbReference>
<dbReference type="PRINTS" id="PR00971">
    <property type="entry name" value="RIBOSOMALS10"/>
</dbReference>
<accession>A0A482XMF9</accession>
<keyword evidence="6" id="KW-0735">Signal-anchor</keyword>
<dbReference type="InterPro" id="IPR027486">
    <property type="entry name" value="Ribosomal_uS10_dom"/>
</dbReference>
<dbReference type="InParanoid" id="A0A482XMF9"/>
<feature type="region of interest" description="Disordered" evidence="15">
    <location>
        <begin position="1091"/>
        <end position="1116"/>
    </location>
</feature>
<dbReference type="InterPro" id="IPR005729">
    <property type="entry name" value="Ribosomal_uS10_euk/arc"/>
</dbReference>
<dbReference type="Pfam" id="PF00338">
    <property type="entry name" value="Ribosomal_S10"/>
    <property type="match status" value="1"/>
</dbReference>
<evidence type="ECO:0000256" key="1">
    <source>
        <dbReference type="ARBA" id="ARBA00004323"/>
    </source>
</evidence>
<feature type="domain" description="Small ribosomal subunit protein uS10" evidence="16">
    <location>
        <begin position="21"/>
        <end position="113"/>
    </location>
</feature>
<dbReference type="HAMAP" id="MF_00508">
    <property type="entry name" value="Ribosomal_uS10"/>
    <property type="match status" value="1"/>
</dbReference>
<evidence type="ECO:0000256" key="14">
    <source>
        <dbReference type="ARBA" id="ARBA00035450"/>
    </source>
</evidence>
<evidence type="ECO:0000256" key="2">
    <source>
        <dbReference type="ARBA" id="ARBA00007102"/>
    </source>
</evidence>
<keyword evidence="5" id="KW-0812">Transmembrane</keyword>
<evidence type="ECO:0000256" key="15">
    <source>
        <dbReference type="SAM" id="MobiDB-lite"/>
    </source>
</evidence>
<name>A0A482XMF9_LAOST</name>
<evidence type="ECO:0000313" key="17">
    <source>
        <dbReference type="EMBL" id="RZF46559.1"/>
    </source>
</evidence>